<evidence type="ECO:0000256" key="12">
    <source>
        <dbReference type="ARBA" id="ARBA00023172"/>
    </source>
</evidence>
<keyword evidence="8" id="KW-0694">RNA-binding</keyword>
<dbReference type="Gene3D" id="3.30.420.10">
    <property type="entry name" value="Ribonuclease H-like superfamily/Ribonuclease H"/>
    <property type="match status" value="1"/>
</dbReference>
<dbReference type="PROSITE" id="PS50994">
    <property type="entry name" value="INTEGRASE"/>
    <property type="match status" value="1"/>
</dbReference>
<evidence type="ECO:0000256" key="6">
    <source>
        <dbReference type="ARBA" id="ARBA00022801"/>
    </source>
</evidence>
<evidence type="ECO:0000256" key="4">
    <source>
        <dbReference type="ARBA" id="ARBA00022723"/>
    </source>
</evidence>
<reference evidence="16" key="1">
    <citation type="submission" date="2021-03" db="EMBL/GenBank/DDBJ databases">
        <title>Draft genome sequence of rust myrtle Austropuccinia psidii MF-1, a brazilian biotype.</title>
        <authorList>
            <person name="Quecine M.C."/>
            <person name="Pachon D.M.R."/>
            <person name="Bonatelli M.L."/>
            <person name="Correr F.H."/>
            <person name="Franceschini L.M."/>
            <person name="Leite T.F."/>
            <person name="Margarido G.R.A."/>
            <person name="Almeida C.A."/>
            <person name="Ferrarezi J.A."/>
            <person name="Labate C.A."/>
        </authorList>
    </citation>
    <scope>NUCLEOTIDE SEQUENCE</scope>
    <source>
        <strain evidence="16">MF-1</strain>
    </source>
</reference>
<keyword evidence="10" id="KW-0695">RNA-directed DNA polymerase</keyword>
<dbReference type="SUPFAM" id="SSF53098">
    <property type="entry name" value="Ribonuclease H-like"/>
    <property type="match status" value="1"/>
</dbReference>
<comment type="caution">
    <text evidence="16">The sequence shown here is derived from an EMBL/GenBank/DDBJ whole genome shotgun (WGS) entry which is preliminary data.</text>
</comment>
<evidence type="ECO:0000256" key="14">
    <source>
        <dbReference type="ARBA" id="ARBA00049244"/>
    </source>
</evidence>
<keyword evidence="1" id="KW-0815">Transposition</keyword>
<keyword evidence="7" id="KW-0460">Magnesium</keyword>
<keyword evidence="11" id="KW-0239">DNA-directed DNA polymerase</keyword>
<dbReference type="Proteomes" id="UP000765509">
    <property type="component" value="Unassembled WGS sequence"/>
</dbReference>
<proteinExistence type="predicted"/>
<dbReference type="GO" id="GO:0003887">
    <property type="term" value="F:DNA-directed DNA polymerase activity"/>
    <property type="evidence" value="ECO:0007669"/>
    <property type="project" value="UniProtKB-KW"/>
</dbReference>
<keyword evidence="6" id="KW-0378">Hydrolase</keyword>
<dbReference type="InterPro" id="IPR036397">
    <property type="entry name" value="RNaseH_sf"/>
</dbReference>
<dbReference type="AlphaFoldDB" id="A0A9Q3E4X6"/>
<evidence type="ECO:0000313" key="17">
    <source>
        <dbReference type="Proteomes" id="UP000765509"/>
    </source>
</evidence>
<dbReference type="Pfam" id="PF25597">
    <property type="entry name" value="SH3_retrovirus"/>
    <property type="match status" value="1"/>
</dbReference>
<dbReference type="GO" id="GO:0046872">
    <property type="term" value="F:metal ion binding"/>
    <property type="evidence" value="ECO:0007669"/>
    <property type="project" value="UniProtKB-KW"/>
</dbReference>
<dbReference type="GO" id="GO:0005634">
    <property type="term" value="C:nucleus"/>
    <property type="evidence" value="ECO:0007669"/>
    <property type="project" value="UniProtKB-ARBA"/>
</dbReference>
<evidence type="ECO:0000256" key="10">
    <source>
        <dbReference type="ARBA" id="ARBA00022918"/>
    </source>
</evidence>
<evidence type="ECO:0000256" key="2">
    <source>
        <dbReference type="ARBA" id="ARBA00022695"/>
    </source>
</evidence>
<evidence type="ECO:0000256" key="7">
    <source>
        <dbReference type="ARBA" id="ARBA00022842"/>
    </source>
</evidence>
<evidence type="ECO:0000256" key="13">
    <source>
        <dbReference type="ARBA" id="ARBA00048173"/>
    </source>
</evidence>
<comment type="catalytic activity">
    <reaction evidence="14">
        <text>DNA(n) + a 2'-deoxyribonucleoside 5'-triphosphate = DNA(n+1) + diphosphate</text>
        <dbReference type="Rhea" id="RHEA:22508"/>
        <dbReference type="Rhea" id="RHEA-COMP:17339"/>
        <dbReference type="Rhea" id="RHEA-COMP:17340"/>
        <dbReference type="ChEBI" id="CHEBI:33019"/>
        <dbReference type="ChEBI" id="CHEBI:61560"/>
        <dbReference type="ChEBI" id="CHEBI:173112"/>
        <dbReference type="EC" id="2.7.7.7"/>
    </reaction>
</comment>
<dbReference type="InterPro" id="IPR039537">
    <property type="entry name" value="Retrotran_Ty1/copia-like"/>
</dbReference>
<sequence>MSLKSRVGKNNNEILTWHRMFGHCGMRRLCNFLKDRLGAGMGKHLNETLNDCADCLFAKSRHRSELHPTKHTTELLDIVACNLMGPFKEANINSGQWALTVQDINSTYGECHIIKTKSDATAVLQGTITRWEVKARRKLKTLHSDGGGELWSKGINHWCTVKGVTHKQSLPMHHEQNGVVEQYNRSVADLGRTLLQGSGLGNRFWGYAFMWAAYTNNNIPNKKTGKSTPSELLGEKPQLEKTRIFGEKAYIHVPKEHCNKLDDRAYEGHVVMYLQHTKGWLFYIPSIKKMIASAWATFPEMCCFTNILCKGHLCQNNNNT</sequence>
<feature type="domain" description="Integrase catalytic" evidence="15">
    <location>
        <begin position="64"/>
        <end position="237"/>
    </location>
</feature>
<evidence type="ECO:0000259" key="15">
    <source>
        <dbReference type="PROSITE" id="PS50994"/>
    </source>
</evidence>
<dbReference type="InterPro" id="IPR057670">
    <property type="entry name" value="SH3_retrovirus"/>
</dbReference>
<dbReference type="GO" id="GO:0016787">
    <property type="term" value="F:hydrolase activity"/>
    <property type="evidence" value="ECO:0007669"/>
    <property type="project" value="UniProtKB-KW"/>
</dbReference>
<keyword evidence="2" id="KW-0548">Nucleotidyltransferase</keyword>
<dbReference type="GO" id="GO:0015074">
    <property type="term" value="P:DNA integration"/>
    <property type="evidence" value="ECO:0007669"/>
    <property type="project" value="UniProtKB-KW"/>
</dbReference>
<keyword evidence="11" id="KW-0808">Transferase</keyword>
<dbReference type="GO" id="GO:0003723">
    <property type="term" value="F:RNA binding"/>
    <property type="evidence" value="ECO:0007669"/>
    <property type="project" value="UniProtKB-KW"/>
</dbReference>
<evidence type="ECO:0000256" key="9">
    <source>
        <dbReference type="ARBA" id="ARBA00022908"/>
    </source>
</evidence>
<dbReference type="PANTHER" id="PTHR42648:SF11">
    <property type="entry name" value="TRANSPOSON TY4-P GAG-POL POLYPROTEIN"/>
    <property type="match status" value="1"/>
</dbReference>
<keyword evidence="3" id="KW-0540">Nuclease</keyword>
<dbReference type="InterPro" id="IPR012337">
    <property type="entry name" value="RNaseH-like_sf"/>
</dbReference>
<dbReference type="GO" id="GO:0032196">
    <property type="term" value="P:transposition"/>
    <property type="evidence" value="ECO:0007669"/>
    <property type="project" value="UniProtKB-KW"/>
</dbReference>
<protein>
    <recommendedName>
        <fullName evidence="15">Integrase catalytic domain-containing protein</fullName>
    </recommendedName>
</protein>
<dbReference type="InterPro" id="IPR001584">
    <property type="entry name" value="Integrase_cat-core"/>
</dbReference>
<keyword evidence="9" id="KW-0229">DNA integration</keyword>
<keyword evidence="5" id="KW-0255">Endonuclease</keyword>
<evidence type="ECO:0000256" key="1">
    <source>
        <dbReference type="ARBA" id="ARBA00022578"/>
    </source>
</evidence>
<evidence type="ECO:0000256" key="8">
    <source>
        <dbReference type="ARBA" id="ARBA00022884"/>
    </source>
</evidence>
<organism evidence="16 17">
    <name type="scientific">Austropuccinia psidii MF-1</name>
    <dbReference type="NCBI Taxonomy" id="1389203"/>
    <lineage>
        <taxon>Eukaryota</taxon>
        <taxon>Fungi</taxon>
        <taxon>Dikarya</taxon>
        <taxon>Basidiomycota</taxon>
        <taxon>Pucciniomycotina</taxon>
        <taxon>Pucciniomycetes</taxon>
        <taxon>Pucciniales</taxon>
        <taxon>Sphaerophragmiaceae</taxon>
        <taxon>Austropuccinia</taxon>
    </lineage>
</organism>
<keyword evidence="12" id="KW-0233">DNA recombination</keyword>
<comment type="catalytic activity">
    <reaction evidence="13">
        <text>DNA(n) + a 2'-deoxyribonucleoside 5'-triphosphate = DNA(n+1) + diphosphate</text>
        <dbReference type="Rhea" id="RHEA:22508"/>
        <dbReference type="Rhea" id="RHEA-COMP:17339"/>
        <dbReference type="Rhea" id="RHEA-COMP:17340"/>
        <dbReference type="ChEBI" id="CHEBI:33019"/>
        <dbReference type="ChEBI" id="CHEBI:61560"/>
        <dbReference type="ChEBI" id="CHEBI:173112"/>
        <dbReference type="EC" id="2.7.7.49"/>
    </reaction>
</comment>
<evidence type="ECO:0000313" key="16">
    <source>
        <dbReference type="EMBL" id="MBW0511337.1"/>
    </source>
</evidence>
<evidence type="ECO:0000256" key="3">
    <source>
        <dbReference type="ARBA" id="ARBA00022722"/>
    </source>
</evidence>
<keyword evidence="17" id="KW-1185">Reference proteome</keyword>
<keyword evidence="4" id="KW-0479">Metal-binding</keyword>
<dbReference type="PANTHER" id="PTHR42648">
    <property type="entry name" value="TRANSPOSASE, PUTATIVE-RELATED"/>
    <property type="match status" value="1"/>
</dbReference>
<name>A0A9Q3E4X6_9BASI</name>
<accession>A0A9Q3E4X6</accession>
<evidence type="ECO:0000256" key="5">
    <source>
        <dbReference type="ARBA" id="ARBA00022759"/>
    </source>
</evidence>
<gene>
    <name evidence="16" type="ORF">O181_051052</name>
</gene>
<evidence type="ECO:0000256" key="11">
    <source>
        <dbReference type="ARBA" id="ARBA00022932"/>
    </source>
</evidence>
<dbReference type="GO" id="GO:0004519">
    <property type="term" value="F:endonuclease activity"/>
    <property type="evidence" value="ECO:0007669"/>
    <property type="project" value="UniProtKB-KW"/>
</dbReference>
<dbReference type="GO" id="GO:0003964">
    <property type="term" value="F:RNA-directed DNA polymerase activity"/>
    <property type="evidence" value="ECO:0007669"/>
    <property type="project" value="UniProtKB-KW"/>
</dbReference>
<dbReference type="EMBL" id="AVOT02022135">
    <property type="protein sequence ID" value="MBW0511337.1"/>
    <property type="molecule type" value="Genomic_DNA"/>
</dbReference>
<dbReference type="OrthoDB" id="7691805at2759"/>
<dbReference type="GO" id="GO:0006310">
    <property type="term" value="P:DNA recombination"/>
    <property type="evidence" value="ECO:0007669"/>
    <property type="project" value="UniProtKB-KW"/>
</dbReference>